<comment type="caution">
    <text evidence="2">The sequence shown here is derived from an EMBL/GenBank/DDBJ whole genome shotgun (WGS) entry which is preliminary data.</text>
</comment>
<sequence>MPKSQRRKELRLHKRGSSLTEQFNALAEKSAAVMKDYLACDETFGLSASEEEEEEESQIHTTDFWGCEMGGDLTGSRGSYDGDDHIIFTNSHESMSPSTVFSITEESVAGPRATRKSISEQLSDASQFVANLSLEERRGENGGAYMYDKLALKAANEKLHSKARLYEAIQRTSAHGIINSVSASPEAKRAQKRNDGKNGRGSFRSQPERDKPACKSKTQNSLMGASANSSSKKKKKERKEVAVEEVESESVLSASSDSYVSSDEGKPVKLREKVKLTKREKEAGLRLTQQREEYEQRLVDLENERLEMYTFLDGLPNPDVPVFSLLEVEEEGVKQGKIAFSPSTVSAASSTVAKERKLREKERRRLRAERRERKEKEGLKPASKGWVQKQKVAAKTMPGHRSIMPKRGDKVK</sequence>
<evidence type="ECO:0000313" key="2">
    <source>
        <dbReference type="EMBL" id="GMI01534.1"/>
    </source>
</evidence>
<dbReference type="Proteomes" id="UP001165085">
    <property type="component" value="Unassembled WGS sequence"/>
</dbReference>
<evidence type="ECO:0000313" key="3">
    <source>
        <dbReference type="Proteomes" id="UP001165085"/>
    </source>
</evidence>
<gene>
    <name evidence="2" type="ORF">TrST_g13471</name>
</gene>
<feature type="compositionally biased region" description="Basic and acidic residues" evidence="1">
    <location>
        <begin position="186"/>
        <end position="198"/>
    </location>
</feature>
<proteinExistence type="predicted"/>
<organism evidence="2 3">
    <name type="scientific">Triparma strigata</name>
    <dbReference type="NCBI Taxonomy" id="1606541"/>
    <lineage>
        <taxon>Eukaryota</taxon>
        <taxon>Sar</taxon>
        <taxon>Stramenopiles</taxon>
        <taxon>Ochrophyta</taxon>
        <taxon>Bolidophyceae</taxon>
        <taxon>Parmales</taxon>
        <taxon>Triparmaceae</taxon>
        <taxon>Triparma</taxon>
    </lineage>
</organism>
<feature type="compositionally biased region" description="Basic and acidic residues" evidence="1">
    <location>
        <begin position="353"/>
        <end position="379"/>
    </location>
</feature>
<keyword evidence="3" id="KW-1185">Reference proteome</keyword>
<evidence type="ECO:0000256" key="1">
    <source>
        <dbReference type="SAM" id="MobiDB-lite"/>
    </source>
</evidence>
<reference evidence="3" key="1">
    <citation type="journal article" date="2023" name="Commun. Biol.">
        <title>Genome analysis of Parmales, the sister group of diatoms, reveals the evolutionary specialization of diatoms from phago-mixotrophs to photoautotrophs.</title>
        <authorList>
            <person name="Ban H."/>
            <person name="Sato S."/>
            <person name="Yoshikawa S."/>
            <person name="Yamada K."/>
            <person name="Nakamura Y."/>
            <person name="Ichinomiya M."/>
            <person name="Sato N."/>
            <person name="Blanc-Mathieu R."/>
            <person name="Endo H."/>
            <person name="Kuwata A."/>
            <person name="Ogata H."/>
        </authorList>
    </citation>
    <scope>NUCLEOTIDE SEQUENCE [LARGE SCALE GENOMIC DNA]</scope>
    <source>
        <strain evidence="3">NIES 3701</strain>
    </source>
</reference>
<protein>
    <submittedName>
        <fullName evidence="2">Uncharacterized protein</fullName>
    </submittedName>
</protein>
<feature type="compositionally biased region" description="Low complexity" evidence="1">
    <location>
        <begin position="249"/>
        <end position="262"/>
    </location>
</feature>
<dbReference type="AlphaFoldDB" id="A0A9W7F5F8"/>
<name>A0A9W7F5F8_9STRA</name>
<dbReference type="EMBL" id="BRXY01000581">
    <property type="protein sequence ID" value="GMI01534.1"/>
    <property type="molecule type" value="Genomic_DNA"/>
</dbReference>
<accession>A0A9W7F5F8</accession>
<feature type="region of interest" description="Disordered" evidence="1">
    <location>
        <begin position="343"/>
        <end position="412"/>
    </location>
</feature>
<feature type="compositionally biased region" description="Low complexity" evidence="1">
    <location>
        <begin position="343"/>
        <end position="352"/>
    </location>
</feature>
<feature type="region of interest" description="Disordered" evidence="1">
    <location>
        <begin position="180"/>
        <end position="268"/>
    </location>
</feature>